<dbReference type="Proteomes" id="UP001365128">
    <property type="component" value="Unassembled WGS sequence"/>
</dbReference>
<dbReference type="EMBL" id="JBBPDW010000001">
    <property type="protein sequence ID" value="KAK7556862.1"/>
    <property type="molecule type" value="Genomic_DNA"/>
</dbReference>
<feature type="compositionally biased region" description="Pro residues" evidence="1">
    <location>
        <begin position="352"/>
        <end position="363"/>
    </location>
</feature>
<feature type="region of interest" description="Disordered" evidence="1">
    <location>
        <begin position="334"/>
        <end position="397"/>
    </location>
</feature>
<name>A0ABR1MUG8_9PEZI</name>
<evidence type="ECO:0000313" key="3">
    <source>
        <dbReference type="Proteomes" id="UP001365128"/>
    </source>
</evidence>
<feature type="compositionally biased region" description="Basic and acidic residues" evidence="1">
    <location>
        <begin position="386"/>
        <end position="397"/>
    </location>
</feature>
<organism evidence="2 3">
    <name type="scientific">Phyllosticta citricarpa</name>
    <dbReference type="NCBI Taxonomy" id="55181"/>
    <lineage>
        <taxon>Eukaryota</taxon>
        <taxon>Fungi</taxon>
        <taxon>Dikarya</taxon>
        <taxon>Ascomycota</taxon>
        <taxon>Pezizomycotina</taxon>
        <taxon>Dothideomycetes</taxon>
        <taxon>Dothideomycetes incertae sedis</taxon>
        <taxon>Botryosphaeriales</taxon>
        <taxon>Phyllostictaceae</taxon>
        <taxon>Phyllosticta</taxon>
    </lineage>
</organism>
<feature type="region of interest" description="Disordered" evidence="1">
    <location>
        <begin position="244"/>
        <end position="314"/>
    </location>
</feature>
<feature type="compositionally biased region" description="Basic and acidic residues" evidence="1">
    <location>
        <begin position="184"/>
        <end position="193"/>
    </location>
</feature>
<feature type="compositionally biased region" description="Basic residues" evidence="1">
    <location>
        <begin position="376"/>
        <end position="385"/>
    </location>
</feature>
<proteinExistence type="predicted"/>
<accession>A0ABR1MUG8</accession>
<comment type="caution">
    <text evidence="2">The sequence shown here is derived from an EMBL/GenBank/DDBJ whole genome shotgun (WGS) entry which is preliminary data.</text>
</comment>
<keyword evidence="3" id="KW-1185">Reference proteome</keyword>
<evidence type="ECO:0000313" key="2">
    <source>
        <dbReference type="EMBL" id="KAK7556862.1"/>
    </source>
</evidence>
<feature type="compositionally biased region" description="Low complexity" evidence="1">
    <location>
        <begin position="244"/>
        <end position="256"/>
    </location>
</feature>
<feature type="compositionally biased region" description="Basic and acidic residues" evidence="1">
    <location>
        <begin position="201"/>
        <end position="212"/>
    </location>
</feature>
<reference evidence="2 3" key="1">
    <citation type="submission" date="2024-04" db="EMBL/GenBank/DDBJ databases">
        <title>Phyllosticta paracitricarpa is synonymous to the EU quarantine fungus P. citricarpa based on phylogenomic analyses.</title>
        <authorList>
            <consortium name="Lawrence Berkeley National Laboratory"/>
            <person name="Van Ingen-Buijs V.A."/>
            <person name="Van Westerhoven A.C."/>
            <person name="Haridas S."/>
            <person name="Skiadas P."/>
            <person name="Martin F."/>
            <person name="Groenewald J.Z."/>
            <person name="Crous P.W."/>
            <person name="Seidl M.F."/>
        </authorList>
    </citation>
    <scope>NUCLEOTIDE SEQUENCE [LARGE SCALE GENOMIC DNA]</scope>
    <source>
        <strain evidence="2 3">CBS 122670</strain>
    </source>
</reference>
<evidence type="ECO:0000256" key="1">
    <source>
        <dbReference type="SAM" id="MobiDB-lite"/>
    </source>
</evidence>
<feature type="compositionally biased region" description="Acidic residues" evidence="1">
    <location>
        <begin position="260"/>
        <end position="277"/>
    </location>
</feature>
<sequence length="397" mass="43356">MTFFRRTSSVADSKLDSSTKHYPSKEQLQYWSIHSNHHTRGISGSLLGSRYLPPTRSICSTYSDEEFITQRPYCSPGTPLPFSTYNFIAPRAKTAAQSPSSTKTPSDMDGPLVAATEAEQSVSASSAHNTSLASRRDGQPLPKPGQPKPAPNPKPQNPSQNDDPFLCVVCSLVPVEEVQANEPQHQEHEKRQEQPASISDDGARDSEWDRASFPDSDSDFGAKSRCSMVCSCYSCYSGYTGCTDSEGSVTVSETSTQALLDDEEEGEEEEEELPEEGESGHGAVQVKPHCGSGDGQANDDGIDDVHSFHSASSEGWVDVAEPLQQCYQCVRREEERALPSPSCGLTSYSRDSPPPPPPPPPSSPRRHGRSSDGKMLRKKVKSLWKRNRDGGVDRDMN</sequence>
<feature type="compositionally biased region" description="Polar residues" evidence="1">
    <location>
        <begin position="118"/>
        <end position="133"/>
    </location>
</feature>
<feature type="region of interest" description="Disordered" evidence="1">
    <location>
        <begin position="117"/>
        <end position="163"/>
    </location>
</feature>
<feature type="compositionally biased region" description="Pro residues" evidence="1">
    <location>
        <begin position="141"/>
        <end position="156"/>
    </location>
</feature>
<feature type="region of interest" description="Disordered" evidence="1">
    <location>
        <begin position="180"/>
        <end position="220"/>
    </location>
</feature>
<gene>
    <name evidence="2" type="ORF">IWX46DRAFT_645870</name>
</gene>
<protein>
    <submittedName>
        <fullName evidence="2">Uncharacterized protein</fullName>
    </submittedName>
</protein>